<keyword evidence="7" id="KW-1185">Reference proteome</keyword>
<evidence type="ECO:0000259" key="5">
    <source>
        <dbReference type="PROSITE" id="PS50975"/>
    </source>
</evidence>
<evidence type="ECO:0000313" key="6">
    <source>
        <dbReference type="EMBL" id="ROO28661.1"/>
    </source>
</evidence>
<dbReference type="Proteomes" id="UP000283993">
    <property type="component" value="Unassembled WGS sequence"/>
</dbReference>
<keyword evidence="1" id="KW-0436">Ligase</keyword>
<reference evidence="6 7" key="1">
    <citation type="submission" date="2013-10" db="EMBL/GenBank/DDBJ databases">
        <title>Salinisphaera orenii MK-B5 Genome Sequencing.</title>
        <authorList>
            <person name="Lai Q."/>
            <person name="Li C."/>
            <person name="Shao Z."/>
        </authorList>
    </citation>
    <scope>NUCLEOTIDE SEQUENCE [LARGE SCALE GENOMIC DNA]</scope>
    <source>
        <strain evidence="6 7">MK-B5</strain>
    </source>
</reference>
<dbReference type="RefSeq" id="WP_123630520.1">
    <property type="nucleotide sequence ID" value="NZ_AYKH01000008.1"/>
</dbReference>
<keyword evidence="3 4" id="KW-0067">ATP-binding</keyword>
<dbReference type="Pfam" id="PF13535">
    <property type="entry name" value="ATP-grasp_4"/>
    <property type="match status" value="1"/>
</dbReference>
<dbReference type="PROSITE" id="PS50975">
    <property type="entry name" value="ATP_GRASP"/>
    <property type="match status" value="1"/>
</dbReference>
<dbReference type="Gene3D" id="3.30.470.20">
    <property type="entry name" value="ATP-grasp fold, B domain"/>
    <property type="match status" value="1"/>
</dbReference>
<evidence type="ECO:0000313" key="7">
    <source>
        <dbReference type="Proteomes" id="UP000283993"/>
    </source>
</evidence>
<dbReference type="PANTHER" id="PTHR43585">
    <property type="entry name" value="FUMIPYRROLE BIOSYNTHESIS PROTEIN C"/>
    <property type="match status" value="1"/>
</dbReference>
<dbReference type="GO" id="GO:0005524">
    <property type="term" value="F:ATP binding"/>
    <property type="evidence" value="ECO:0007669"/>
    <property type="project" value="UniProtKB-UniRule"/>
</dbReference>
<sequence>MTQHNVFVLGLDMFNRRKLENTSAASECRFIGLLDPAEIMEADYFPIADMLERAVAQIEAHDGPPHAVIGYVDFPVSTMIPIIARRFGLRAPTLESLLRCEHKYWSRLVQREVVAEHVPAFELVDPFGDDPAGALTLDYPFWIKPVKSAGSFLGFRVDDRAAFDHALATIREHIGIFAEPFDHILAHATLPPAVADVGGHYCIAESLIGGRQCTLEGYVFDGAVHFHGVIDSIRARDRPTFLRYQYPSRLPLAVIRRMEAIARTVLAHIEFDQSAFNIEFFWDASADRVWLLEINTRIAQHHSDLFEKVDGVSNHEVVVDVALGRAPRFVHGQGEFAHAACCFLRHYRDGVVGRVPEAAEIQALAASVPGMIFEPHVEAGTRLSALTHQETYSYALALLYLGGDDPQMLREHYRLCRRTLNFDIRPVANEDTQP</sequence>
<dbReference type="InterPro" id="IPR052032">
    <property type="entry name" value="ATP-dep_AA_Ligase"/>
</dbReference>
<comment type="caution">
    <text evidence="6">The sequence shown here is derived from an EMBL/GenBank/DDBJ whole genome shotgun (WGS) entry which is preliminary data.</text>
</comment>
<gene>
    <name evidence="6" type="ORF">SAOR_05230</name>
</gene>
<dbReference type="InterPro" id="IPR011761">
    <property type="entry name" value="ATP-grasp"/>
</dbReference>
<evidence type="ECO:0000256" key="3">
    <source>
        <dbReference type="ARBA" id="ARBA00022840"/>
    </source>
</evidence>
<evidence type="ECO:0000256" key="4">
    <source>
        <dbReference type="PROSITE-ProRule" id="PRU00409"/>
    </source>
</evidence>
<protein>
    <recommendedName>
        <fullName evidence="5">ATP-grasp domain-containing protein</fullName>
    </recommendedName>
</protein>
<evidence type="ECO:0000256" key="1">
    <source>
        <dbReference type="ARBA" id="ARBA00022598"/>
    </source>
</evidence>
<keyword evidence="2 4" id="KW-0547">Nucleotide-binding</keyword>
<dbReference type="EMBL" id="AYKH01000008">
    <property type="protein sequence ID" value="ROO28661.1"/>
    <property type="molecule type" value="Genomic_DNA"/>
</dbReference>
<accession>A0A423PT15</accession>
<proteinExistence type="predicted"/>
<dbReference type="PANTHER" id="PTHR43585:SF2">
    <property type="entry name" value="ATP-GRASP ENZYME FSQD"/>
    <property type="match status" value="1"/>
</dbReference>
<feature type="domain" description="ATP-grasp" evidence="5">
    <location>
        <begin position="110"/>
        <end position="323"/>
    </location>
</feature>
<dbReference type="GO" id="GO:0016874">
    <property type="term" value="F:ligase activity"/>
    <property type="evidence" value="ECO:0007669"/>
    <property type="project" value="UniProtKB-KW"/>
</dbReference>
<evidence type="ECO:0000256" key="2">
    <source>
        <dbReference type="ARBA" id="ARBA00022741"/>
    </source>
</evidence>
<dbReference type="AlphaFoldDB" id="A0A423PT15"/>
<organism evidence="6 7">
    <name type="scientific">Salinisphaera orenii MK-B5</name>
    <dbReference type="NCBI Taxonomy" id="856730"/>
    <lineage>
        <taxon>Bacteria</taxon>
        <taxon>Pseudomonadati</taxon>
        <taxon>Pseudomonadota</taxon>
        <taxon>Gammaproteobacteria</taxon>
        <taxon>Salinisphaerales</taxon>
        <taxon>Salinisphaeraceae</taxon>
        <taxon>Salinisphaera</taxon>
    </lineage>
</organism>
<dbReference type="GO" id="GO:0046872">
    <property type="term" value="F:metal ion binding"/>
    <property type="evidence" value="ECO:0007669"/>
    <property type="project" value="InterPro"/>
</dbReference>
<name>A0A423PT15_9GAMM</name>
<dbReference type="SUPFAM" id="SSF56059">
    <property type="entry name" value="Glutathione synthetase ATP-binding domain-like"/>
    <property type="match status" value="1"/>
</dbReference>